<evidence type="ECO:0000256" key="7">
    <source>
        <dbReference type="ARBA" id="ARBA00042645"/>
    </source>
</evidence>
<feature type="domain" description="AB hydrolase-1" evidence="12">
    <location>
        <begin position="32"/>
        <end position="243"/>
    </location>
</feature>
<dbReference type="GO" id="GO:0102390">
    <property type="term" value="F:mycophenolic acid acyl-glucuronide esterase activity"/>
    <property type="evidence" value="ECO:0007669"/>
    <property type="project" value="UniProtKB-EC"/>
</dbReference>
<dbReference type="GO" id="GO:0008474">
    <property type="term" value="F:palmitoyl-(protein) hydrolase activity"/>
    <property type="evidence" value="ECO:0007669"/>
    <property type="project" value="UniProtKB-EC"/>
</dbReference>
<evidence type="ECO:0000256" key="4">
    <source>
        <dbReference type="ARBA" id="ARBA00039132"/>
    </source>
</evidence>
<dbReference type="InterPro" id="IPR000073">
    <property type="entry name" value="AB_hydrolase_1"/>
</dbReference>
<proteinExistence type="predicted"/>
<name>A0A9X3Z6G1_9PROT</name>
<evidence type="ECO:0000256" key="6">
    <source>
        <dbReference type="ARBA" id="ARBA00041520"/>
    </source>
</evidence>
<keyword evidence="14" id="KW-1185">Reference proteome</keyword>
<dbReference type="AlphaFoldDB" id="A0A9X3Z6G1"/>
<keyword evidence="3" id="KW-0809">Transit peptide</keyword>
<evidence type="ECO:0000256" key="9">
    <source>
        <dbReference type="ARBA" id="ARBA00046047"/>
    </source>
</evidence>
<dbReference type="InterPro" id="IPR052382">
    <property type="entry name" value="ABHD10_acyl-thioesterase"/>
</dbReference>
<evidence type="ECO:0000256" key="3">
    <source>
        <dbReference type="ARBA" id="ARBA00022946"/>
    </source>
</evidence>
<dbReference type="PRINTS" id="PR00111">
    <property type="entry name" value="ABHYDROLASE"/>
</dbReference>
<protein>
    <recommendedName>
        <fullName evidence="5">Palmitoyl-protein thioesterase ABHD10, mitochondrial</fullName>
        <ecNumber evidence="4">3.1.1.93</ecNumber>
        <ecNumber evidence="1">3.1.2.22</ecNumber>
    </recommendedName>
    <alternativeName>
        <fullName evidence="7">Acyl-protein thioesterase ABHD10</fullName>
    </alternativeName>
    <alternativeName>
        <fullName evidence="8">Alpha/beta hydrolase domain-containing protein 10</fullName>
    </alternativeName>
    <alternativeName>
        <fullName evidence="6">Mycophenolic acid acyl-glucuronide esterase, mitochondrial</fullName>
    </alternativeName>
</protein>
<evidence type="ECO:0000259" key="12">
    <source>
        <dbReference type="Pfam" id="PF12697"/>
    </source>
</evidence>
<dbReference type="PANTHER" id="PTHR16138:SF7">
    <property type="entry name" value="PALMITOYL-PROTEIN THIOESTERASE ABHD10, MITOCHONDRIAL"/>
    <property type="match status" value="1"/>
</dbReference>
<dbReference type="EC" id="3.1.2.22" evidence="1"/>
<evidence type="ECO:0000256" key="5">
    <source>
        <dbReference type="ARBA" id="ARBA00039314"/>
    </source>
</evidence>
<dbReference type="PANTHER" id="PTHR16138">
    <property type="entry name" value="MYCOPHENOLIC ACID ACYL-GLUCURONIDE ESTERASE, MITOCHONDRIAL"/>
    <property type="match status" value="1"/>
</dbReference>
<dbReference type="GO" id="GO:0004553">
    <property type="term" value="F:hydrolase activity, hydrolyzing O-glycosyl compounds"/>
    <property type="evidence" value="ECO:0007669"/>
    <property type="project" value="TreeGrafter"/>
</dbReference>
<evidence type="ECO:0000256" key="10">
    <source>
        <dbReference type="ARBA" id="ARBA00047409"/>
    </source>
</evidence>
<dbReference type="RefSeq" id="WP_274942678.1">
    <property type="nucleotide sequence ID" value="NZ_JANWOI010000001.1"/>
</dbReference>
<evidence type="ECO:0000313" key="13">
    <source>
        <dbReference type="EMBL" id="MDA5192978.1"/>
    </source>
</evidence>
<comment type="caution">
    <text evidence="13">The sequence shown here is derived from an EMBL/GenBank/DDBJ whole genome shotgun (WGS) entry which is preliminary data.</text>
</comment>
<dbReference type="Pfam" id="PF12697">
    <property type="entry name" value="Abhydrolase_6"/>
    <property type="match status" value="1"/>
</dbReference>
<dbReference type="EC" id="3.1.1.93" evidence="4"/>
<comment type="function">
    <text evidence="9">Acts as an acyl-protein thioesterase that hydrolyzes fatty acids from acylated residues in proteins. Regulates the mitochondrial S-depalmitoylation of the nucleophilic active site residue of peroxiredoxin-5/PRDX5, a key antioxidant protein, therefore modulating mitochondrial antioxidant ability. Also catalyzes the deglucuronidation of mycophenolic acid acyl-glucuronide, an active metabolite of the immunosuppressant drug mycophenolate.</text>
</comment>
<reference evidence="13" key="1">
    <citation type="submission" date="2022-08" db="EMBL/GenBank/DDBJ databases">
        <authorList>
            <person name="Vandamme P."/>
            <person name="Hettiarachchi A."/>
            <person name="Peeters C."/>
            <person name="Cnockaert M."/>
            <person name="Carlier A."/>
        </authorList>
    </citation>
    <scope>NUCLEOTIDE SEQUENCE</scope>
    <source>
        <strain evidence="13">LMG 31809</strain>
    </source>
</reference>
<evidence type="ECO:0000313" key="14">
    <source>
        <dbReference type="Proteomes" id="UP001141619"/>
    </source>
</evidence>
<sequence length="254" mass="27491">MTLTPPSIPQRLNLPDHSTLAYHALAGKSPTVVFLGGFMSDMTGTKAMALEAHCRGHGQAFVRFDYFGHGSSSGQFRDGTIGRWRDDALAVMDQLTRGPLVLVGSSMGGWIALLAAMARPERVVGLVGLAAAPDFTRDLMAPSFTAEERHALETKGFFEQPTAYGDAPYVITRALIEEAERHLILDHPVPVTCPVRLIHGDQDPDVPWQLSVRVIGRLMSEDVTLTLVKGGDHRLSTPADLARISAAVEELSVL</sequence>
<comment type="catalytic activity">
    <reaction evidence="10">
        <text>S-hexadecanoyl-L-cysteinyl-[protein] + H2O = L-cysteinyl-[protein] + hexadecanoate + H(+)</text>
        <dbReference type="Rhea" id="RHEA:19233"/>
        <dbReference type="Rhea" id="RHEA-COMP:10131"/>
        <dbReference type="Rhea" id="RHEA-COMP:11032"/>
        <dbReference type="ChEBI" id="CHEBI:7896"/>
        <dbReference type="ChEBI" id="CHEBI:15377"/>
        <dbReference type="ChEBI" id="CHEBI:15378"/>
        <dbReference type="ChEBI" id="CHEBI:29950"/>
        <dbReference type="ChEBI" id="CHEBI:74151"/>
        <dbReference type="EC" id="3.1.2.22"/>
    </reaction>
    <physiologicalReaction direction="left-to-right" evidence="10">
        <dbReference type="Rhea" id="RHEA:19234"/>
    </physiologicalReaction>
</comment>
<evidence type="ECO:0000256" key="2">
    <source>
        <dbReference type="ARBA" id="ARBA00022801"/>
    </source>
</evidence>
<evidence type="ECO:0000256" key="11">
    <source>
        <dbReference type="ARBA" id="ARBA00047972"/>
    </source>
</evidence>
<dbReference type="InterPro" id="IPR029058">
    <property type="entry name" value="AB_hydrolase_fold"/>
</dbReference>
<reference evidence="13" key="2">
    <citation type="journal article" date="2023" name="Syst. Appl. Microbiol.">
        <title>Govania unica gen. nov., sp. nov., a rare biosphere bacterium that represents a novel family in the class Alphaproteobacteria.</title>
        <authorList>
            <person name="Vandamme P."/>
            <person name="Peeters C."/>
            <person name="Hettiarachchi A."/>
            <person name="Cnockaert M."/>
            <person name="Carlier A."/>
        </authorList>
    </citation>
    <scope>NUCLEOTIDE SEQUENCE</scope>
    <source>
        <strain evidence="13">LMG 31809</strain>
    </source>
</reference>
<evidence type="ECO:0000256" key="8">
    <source>
        <dbReference type="ARBA" id="ARBA00042704"/>
    </source>
</evidence>
<dbReference type="Proteomes" id="UP001141619">
    <property type="component" value="Unassembled WGS sequence"/>
</dbReference>
<organism evidence="13 14">
    <name type="scientific">Govanella unica</name>
    <dbReference type="NCBI Taxonomy" id="2975056"/>
    <lineage>
        <taxon>Bacteria</taxon>
        <taxon>Pseudomonadati</taxon>
        <taxon>Pseudomonadota</taxon>
        <taxon>Alphaproteobacteria</taxon>
        <taxon>Emcibacterales</taxon>
        <taxon>Govanellaceae</taxon>
        <taxon>Govanella</taxon>
    </lineage>
</organism>
<dbReference type="Gene3D" id="3.40.50.1820">
    <property type="entry name" value="alpha/beta hydrolase"/>
    <property type="match status" value="1"/>
</dbReference>
<dbReference type="SUPFAM" id="SSF53474">
    <property type="entry name" value="alpha/beta-Hydrolases"/>
    <property type="match status" value="1"/>
</dbReference>
<keyword evidence="2 13" id="KW-0378">Hydrolase</keyword>
<comment type="catalytic activity">
    <reaction evidence="11">
        <text>mycophenolic acid O-acyl-beta-D-glucuronide + H2O = mycophenolate + D-glucuronate + H(+)</text>
        <dbReference type="Rhea" id="RHEA:34179"/>
        <dbReference type="ChEBI" id="CHEBI:15377"/>
        <dbReference type="ChEBI" id="CHEBI:15378"/>
        <dbReference type="ChEBI" id="CHEBI:58720"/>
        <dbReference type="ChEBI" id="CHEBI:62932"/>
        <dbReference type="ChEBI" id="CHEBI:66982"/>
        <dbReference type="EC" id="3.1.1.93"/>
    </reaction>
    <physiologicalReaction direction="left-to-right" evidence="11">
        <dbReference type="Rhea" id="RHEA:34180"/>
    </physiologicalReaction>
</comment>
<gene>
    <name evidence="13" type="ORF">NYP16_03270</name>
</gene>
<evidence type="ECO:0000256" key="1">
    <source>
        <dbReference type="ARBA" id="ARBA00012423"/>
    </source>
</evidence>
<dbReference type="EMBL" id="JANWOI010000001">
    <property type="protein sequence ID" value="MDA5192978.1"/>
    <property type="molecule type" value="Genomic_DNA"/>
</dbReference>
<accession>A0A9X3Z6G1</accession>